<proteinExistence type="predicted"/>
<accession>A0A0E9PCU4</accession>
<dbReference type="EMBL" id="GBXM01106904">
    <property type="protein sequence ID" value="JAH01673.1"/>
    <property type="molecule type" value="Transcribed_RNA"/>
</dbReference>
<reference evidence="1" key="1">
    <citation type="submission" date="2014-11" db="EMBL/GenBank/DDBJ databases">
        <authorList>
            <person name="Amaro Gonzalez C."/>
        </authorList>
    </citation>
    <scope>NUCLEOTIDE SEQUENCE</scope>
</reference>
<protein>
    <submittedName>
        <fullName evidence="1">Uncharacterized protein</fullName>
    </submittedName>
</protein>
<sequence length="28" mass="3353">MLPFSRYLFHLHNFCSLYRGVPRISAVQ</sequence>
<reference evidence="1" key="2">
    <citation type="journal article" date="2015" name="Fish Shellfish Immunol.">
        <title>Early steps in the European eel (Anguilla anguilla)-Vibrio vulnificus interaction in the gills: Role of the RtxA13 toxin.</title>
        <authorList>
            <person name="Callol A."/>
            <person name="Pajuelo D."/>
            <person name="Ebbesson L."/>
            <person name="Teles M."/>
            <person name="MacKenzie S."/>
            <person name="Amaro C."/>
        </authorList>
    </citation>
    <scope>NUCLEOTIDE SEQUENCE</scope>
</reference>
<evidence type="ECO:0000313" key="1">
    <source>
        <dbReference type="EMBL" id="JAH01673.1"/>
    </source>
</evidence>
<name>A0A0E9PCU4_ANGAN</name>
<organism evidence="1">
    <name type="scientific">Anguilla anguilla</name>
    <name type="common">European freshwater eel</name>
    <name type="synonym">Muraena anguilla</name>
    <dbReference type="NCBI Taxonomy" id="7936"/>
    <lineage>
        <taxon>Eukaryota</taxon>
        <taxon>Metazoa</taxon>
        <taxon>Chordata</taxon>
        <taxon>Craniata</taxon>
        <taxon>Vertebrata</taxon>
        <taxon>Euteleostomi</taxon>
        <taxon>Actinopterygii</taxon>
        <taxon>Neopterygii</taxon>
        <taxon>Teleostei</taxon>
        <taxon>Anguilliformes</taxon>
        <taxon>Anguillidae</taxon>
        <taxon>Anguilla</taxon>
    </lineage>
</organism>
<dbReference type="AlphaFoldDB" id="A0A0E9PCU4"/>